<feature type="signal peptide" evidence="2">
    <location>
        <begin position="1"/>
        <end position="20"/>
    </location>
</feature>
<proteinExistence type="predicted"/>
<organism evidence="4 5">
    <name type="scientific">Allotamlana fucoidanivorans</name>
    <dbReference type="NCBI Taxonomy" id="2583814"/>
    <lineage>
        <taxon>Bacteria</taxon>
        <taxon>Pseudomonadati</taxon>
        <taxon>Bacteroidota</taxon>
        <taxon>Flavobacteriia</taxon>
        <taxon>Flavobacteriales</taxon>
        <taxon>Flavobacteriaceae</taxon>
        <taxon>Allotamlana</taxon>
    </lineage>
</organism>
<evidence type="ECO:0000256" key="1">
    <source>
        <dbReference type="ARBA" id="ARBA00022729"/>
    </source>
</evidence>
<name>A0A5C4SMU0_9FLAO</name>
<protein>
    <submittedName>
        <fullName evidence="4">T9SS type A sorting domain-containing protein</fullName>
    </submittedName>
</protein>
<reference evidence="4 5" key="1">
    <citation type="submission" date="2019-05" db="EMBL/GenBank/DDBJ databases">
        <title>Tamlana fucoidanivorans sp. nov., isolated from the surface of algae collected from Fujian province in China.</title>
        <authorList>
            <person name="Li J."/>
        </authorList>
    </citation>
    <scope>NUCLEOTIDE SEQUENCE [LARGE SCALE GENOMIC DNA]</scope>
    <source>
        <strain evidence="4 5">CW2-9</strain>
    </source>
</reference>
<accession>A0A5C4SMU0</accession>
<dbReference type="InterPro" id="IPR026444">
    <property type="entry name" value="Secre_tail"/>
</dbReference>
<keyword evidence="1 2" id="KW-0732">Signal</keyword>
<dbReference type="Pfam" id="PF18962">
    <property type="entry name" value="Por_Secre_tail"/>
    <property type="match status" value="1"/>
</dbReference>
<comment type="caution">
    <text evidence="4">The sequence shown here is derived from an EMBL/GenBank/DDBJ whole genome shotgun (WGS) entry which is preliminary data.</text>
</comment>
<sequence length="334" mass="35730">MKKQVLFLMTLVLSISMTFAQHNWTNGSGNNKFEDDGNWDVGYYPQFGVDEAIFDGNTSNADCVVTQAHTFGLFTAGVGSDYGTITIKSGGSIETTDGRWAAIGWTTQANLVVEPNATFKTKSHLWLAFNPGAKSYIDCWGTIEVGEMFGVNFEGLADANSDCRLTVRNGGLLKLAQLKGDDNDPASTKSFNGAVSDDALEVMGGGKVTIVGDLTAVVNDYVTKNKIVAPGGSVVVAYDAVADLTEITSTAAPLSVKDFSSFDFQVYPNPSSNVISIQSKSAVANIKLYNMLGQQVLERFESASINVSKLNSGYYILKAQDESGNLGVKKVLIK</sequence>
<dbReference type="AlphaFoldDB" id="A0A5C4SMU0"/>
<evidence type="ECO:0000259" key="3">
    <source>
        <dbReference type="Pfam" id="PF18962"/>
    </source>
</evidence>
<evidence type="ECO:0000256" key="2">
    <source>
        <dbReference type="SAM" id="SignalP"/>
    </source>
</evidence>
<feature type="domain" description="Secretion system C-terminal sorting" evidence="3">
    <location>
        <begin position="266"/>
        <end position="333"/>
    </location>
</feature>
<evidence type="ECO:0000313" key="5">
    <source>
        <dbReference type="Proteomes" id="UP000308713"/>
    </source>
</evidence>
<dbReference type="NCBIfam" id="TIGR04183">
    <property type="entry name" value="Por_Secre_tail"/>
    <property type="match status" value="1"/>
</dbReference>
<evidence type="ECO:0000313" key="4">
    <source>
        <dbReference type="EMBL" id="TNJ44890.1"/>
    </source>
</evidence>
<keyword evidence="5" id="KW-1185">Reference proteome</keyword>
<dbReference type="RefSeq" id="WP_139696117.1">
    <property type="nucleotide sequence ID" value="NZ_CP074074.1"/>
</dbReference>
<dbReference type="EMBL" id="VDCS01000006">
    <property type="protein sequence ID" value="TNJ44890.1"/>
    <property type="molecule type" value="Genomic_DNA"/>
</dbReference>
<dbReference type="OrthoDB" id="1377410at2"/>
<gene>
    <name evidence="4" type="ORF">FGF67_06925</name>
</gene>
<dbReference type="Proteomes" id="UP000308713">
    <property type="component" value="Unassembled WGS sequence"/>
</dbReference>
<feature type="chain" id="PRO_5022796374" evidence="2">
    <location>
        <begin position="21"/>
        <end position="334"/>
    </location>
</feature>